<organism evidence="5 6">
    <name type="scientific">Ganoderma sinense ZZ0214-1</name>
    <dbReference type="NCBI Taxonomy" id="1077348"/>
    <lineage>
        <taxon>Eukaryota</taxon>
        <taxon>Fungi</taxon>
        <taxon>Dikarya</taxon>
        <taxon>Basidiomycota</taxon>
        <taxon>Agaricomycotina</taxon>
        <taxon>Agaricomycetes</taxon>
        <taxon>Polyporales</taxon>
        <taxon>Polyporaceae</taxon>
        <taxon>Ganoderma</taxon>
    </lineage>
</organism>
<evidence type="ECO:0000256" key="1">
    <source>
        <dbReference type="ARBA" id="ARBA00022723"/>
    </source>
</evidence>
<keyword evidence="1" id="KW-0479">Metal-binding</keyword>
<accession>A0A2G8SRB1</accession>
<protein>
    <recommendedName>
        <fullName evidence="4">Tyrosinase copper-binding domain-containing protein</fullName>
    </recommendedName>
</protein>
<reference evidence="5 6" key="1">
    <citation type="journal article" date="2015" name="Sci. Rep.">
        <title>Chromosome-level genome map provides insights into diverse defense mechanisms in the medicinal fungus Ganoderma sinense.</title>
        <authorList>
            <person name="Zhu Y."/>
            <person name="Xu J."/>
            <person name="Sun C."/>
            <person name="Zhou S."/>
            <person name="Xu H."/>
            <person name="Nelson D.R."/>
            <person name="Qian J."/>
            <person name="Song J."/>
            <person name="Luo H."/>
            <person name="Xiang L."/>
            <person name="Li Y."/>
            <person name="Xu Z."/>
            <person name="Ji A."/>
            <person name="Wang L."/>
            <person name="Lu S."/>
            <person name="Hayward A."/>
            <person name="Sun W."/>
            <person name="Li X."/>
            <person name="Schwartz D.C."/>
            <person name="Wang Y."/>
            <person name="Chen S."/>
        </authorList>
    </citation>
    <scope>NUCLEOTIDE SEQUENCE [LARGE SCALE GENOMIC DNA]</scope>
    <source>
        <strain evidence="5 6">ZZ0214-1</strain>
    </source>
</reference>
<keyword evidence="6" id="KW-1185">Reference proteome</keyword>
<evidence type="ECO:0000256" key="2">
    <source>
        <dbReference type="ARBA" id="ARBA00023008"/>
    </source>
</evidence>
<dbReference type="AlphaFoldDB" id="A0A2G8SRB1"/>
<feature type="signal peptide" evidence="3">
    <location>
        <begin position="1"/>
        <end position="23"/>
    </location>
</feature>
<dbReference type="PANTHER" id="PTHR11474">
    <property type="entry name" value="TYROSINASE FAMILY MEMBER"/>
    <property type="match status" value="1"/>
</dbReference>
<dbReference type="InterPro" id="IPR050316">
    <property type="entry name" value="Tyrosinase/Hemocyanin"/>
</dbReference>
<keyword evidence="2" id="KW-0186">Copper</keyword>
<dbReference type="Pfam" id="PF00264">
    <property type="entry name" value="Tyrosinase"/>
    <property type="match status" value="1"/>
</dbReference>
<dbReference type="InterPro" id="IPR002227">
    <property type="entry name" value="Tyrosinase_Cu-bd"/>
</dbReference>
<keyword evidence="3" id="KW-0732">Signal</keyword>
<dbReference type="PROSITE" id="PS00497">
    <property type="entry name" value="TYROSINASE_1"/>
    <property type="match status" value="1"/>
</dbReference>
<evidence type="ECO:0000259" key="4">
    <source>
        <dbReference type="PROSITE" id="PS00497"/>
    </source>
</evidence>
<evidence type="ECO:0000313" key="6">
    <source>
        <dbReference type="Proteomes" id="UP000230002"/>
    </source>
</evidence>
<dbReference type="SUPFAM" id="SSF48056">
    <property type="entry name" value="Di-copper centre-containing domain"/>
    <property type="match status" value="1"/>
</dbReference>
<dbReference type="PANTHER" id="PTHR11474:SF126">
    <property type="entry name" value="TYROSINASE-LIKE PROTEIN TYR-1-RELATED"/>
    <property type="match status" value="1"/>
</dbReference>
<gene>
    <name evidence="5" type="ORF">GSI_01778</name>
</gene>
<sequence>MRWIQLASSLTFALSLLAPKAGAAECTNPSVRKEWRTLSTDEKAAWIAAVNCLASLPHDPSLTPTVDRSISNIPAVNESSSYWDDLVYIHMDLNVKIHSTGLFLPWHRWYVAAVESAMKTKCGFTGAAPYWDWSLDSADVENSPLFLDSDPVSGLGGWGDLTNDIEVPDGGFRNLELAYPAPHTLRRNFTLQPWLAFADNVIMTNPGLLANESFTPAEVQKIVNWTPGDFPGMQFSMEHPEGPHGSVHEILGGDLAGYCPADAPANCARGQPTFSANEPIFQMHHAMVDKVWYDWQNANASNFWAYKGGSVQNLTSLQALADYPNGMPPSLHLNSTMPVDGLFDEVTIYDVMNTTGGFLCYVYE</sequence>
<feature type="domain" description="Tyrosinase copper-binding" evidence="4">
    <location>
        <begin position="98"/>
        <end position="115"/>
    </location>
</feature>
<feature type="chain" id="PRO_5013896765" description="Tyrosinase copper-binding domain-containing protein" evidence="3">
    <location>
        <begin position="24"/>
        <end position="364"/>
    </location>
</feature>
<comment type="caution">
    <text evidence="5">The sequence shown here is derived from an EMBL/GenBank/DDBJ whole genome shotgun (WGS) entry which is preliminary data.</text>
</comment>
<dbReference type="EMBL" id="AYKW01000002">
    <property type="protein sequence ID" value="PIL36118.1"/>
    <property type="molecule type" value="Genomic_DNA"/>
</dbReference>
<proteinExistence type="predicted"/>
<dbReference type="Gene3D" id="1.10.1280.10">
    <property type="entry name" value="Di-copper center containing domain from catechol oxidase"/>
    <property type="match status" value="1"/>
</dbReference>
<dbReference type="InterPro" id="IPR008922">
    <property type="entry name" value="Di-copper_centre_dom_sf"/>
</dbReference>
<dbReference type="PRINTS" id="PR00092">
    <property type="entry name" value="TYROSINASE"/>
</dbReference>
<evidence type="ECO:0000313" key="5">
    <source>
        <dbReference type="EMBL" id="PIL36118.1"/>
    </source>
</evidence>
<dbReference type="GO" id="GO:0016491">
    <property type="term" value="F:oxidoreductase activity"/>
    <property type="evidence" value="ECO:0007669"/>
    <property type="project" value="InterPro"/>
</dbReference>
<dbReference type="OrthoDB" id="6132182at2759"/>
<dbReference type="STRING" id="1077348.A0A2G8SRB1"/>
<dbReference type="Proteomes" id="UP000230002">
    <property type="component" value="Unassembled WGS sequence"/>
</dbReference>
<name>A0A2G8SRB1_9APHY</name>
<dbReference type="GO" id="GO:0046872">
    <property type="term" value="F:metal ion binding"/>
    <property type="evidence" value="ECO:0007669"/>
    <property type="project" value="UniProtKB-KW"/>
</dbReference>
<evidence type="ECO:0000256" key="3">
    <source>
        <dbReference type="SAM" id="SignalP"/>
    </source>
</evidence>